<name>A0AC60Q2I8_IXOPE</name>
<accession>A0AC60Q2I8</accession>
<organism evidence="1 2">
    <name type="scientific">Ixodes persulcatus</name>
    <name type="common">Taiga tick</name>
    <dbReference type="NCBI Taxonomy" id="34615"/>
    <lineage>
        <taxon>Eukaryota</taxon>
        <taxon>Metazoa</taxon>
        <taxon>Ecdysozoa</taxon>
        <taxon>Arthropoda</taxon>
        <taxon>Chelicerata</taxon>
        <taxon>Arachnida</taxon>
        <taxon>Acari</taxon>
        <taxon>Parasitiformes</taxon>
        <taxon>Ixodida</taxon>
        <taxon>Ixodoidea</taxon>
        <taxon>Ixodidae</taxon>
        <taxon>Ixodinae</taxon>
        <taxon>Ixodes</taxon>
    </lineage>
</organism>
<gene>
    <name evidence="1" type="ORF">HPB47_025811</name>
</gene>
<evidence type="ECO:0000313" key="2">
    <source>
        <dbReference type="Proteomes" id="UP000805193"/>
    </source>
</evidence>
<keyword evidence="2" id="KW-1185">Reference proteome</keyword>
<comment type="caution">
    <text evidence="1">The sequence shown here is derived from an EMBL/GenBank/DDBJ whole genome shotgun (WGS) entry which is preliminary data.</text>
</comment>
<protein>
    <submittedName>
        <fullName evidence="1">Uncharacterized protein</fullName>
    </submittedName>
</protein>
<dbReference type="EMBL" id="JABSTQ010009654">
    <property type="protein sequence ID" value="KAG0427137.1"/>
    <property type="molecule type" value="Genomic_DNA"/>
</dbReference>
<reference evidence="1 2" key="1">
    <citation type="journal article" date="2020" name="Cell">
        <title>Large-Scale Comparative Analyses of Tick Genomes Elucidate Their Genetic Diversity and Vector Capacities.</title>
        <authorList>
            <consortium name="Tick Genome and Microbiome Consortium (TIGMIC)"/>
            <person name="Jia N."/>
            <person name="Wang J."/>
            <person name="Shi W."/>
            <person name="Du L."/>
            <person name="Sun Y."/>
            <person name="Zhan W."/>
            <person name="Jiang J.F."/>
            <person name="Wang Q."/>
            <person name="Zhang B."/>
            <person name="Ji P."/>
            <person name="Bell-Sakyi L."/>
            <person name="Cui X.M."/>
            <person name="Yuan T.T."/>
            <person name="Jiang B.G."/>
            <person name="Yang W.F."/>
            <person name="Lam T.T."/>
            <person name="Chang Q.C."/>
            <person name="Ding S.J."/>
            <person name="Wang X.J."/>
            <person name="Zhu J.G."/>
            <person name="Ruan X.D."/>
            <person name="Zhao L."/>
            <person name="Wei J.T."/>
            <person name="Ye R.Z."/>
            <person name="Que T.C."/>
            <person name="Du C.H."/>
            <person name="Zhou Y.H."/>
            <person name="Cheng J.X."/>
            <person name="Dai P.F."/>
            <person name="Guo W.B."/>
            <person name="Han X.H."/>
            <person name="Huang E.J."/>
            <person name="Li L.F."/>
            <person name="Wei W."/>
            <person name="Gao Y.C."/>
            <person name="Liu J.Z."/>
            <person name="Shao H.Z."/>
            <person name="Wang X."/>
            <person name="Wang C.C."/>
            <person name="Yang T.C."/>
            <person name="Huo Q.B."/>
            <person name="Li W."/>
            <person name="Chen H.Y."/>
            <person name="Chen S.E."/>
            <person name="Zhou L.G."/>
            <person name="Ni X.B."/>
            <person name="Tian J.H."/>
            <person name="Sheng Y."/>
            <person name="Liu T."/>
            <person name="Pan Y.S."/>
            <person name="Xia L.Y."/>
            <person name="Li J."/>
            <person name="Zhao F."/>
            <person name="Cao W.C."/>
        </authorList>
    </citation>
    <scope>NUCLEOTIDE SEQUENCE [LARGE SCALE GENOMIC DNA]</scope>
    <source>
        <strain evidence="1">Iper-2018</strain>
    </source>
</reference>
<sequence>MLTNAPQGTASTLRPPVLQLPDAEMVLEDNTAGTMDDEGWKTVTKKRKPPKPEQLRLERVSRPPHILTARPLNKVNVHDLPKQAITHAIESTAPTQDIALMAIYRYDTRAHSIRITTRDDAHAQALLGLSRLVSKLNGQFKTYEVQIERPPATPTYGGRGVIRVRPEHTLEYLQQYLRCESATILDMRMLGKTGMLLLTFDAPGLPPRMVLDFEVVHVYPYRPKLVACYNCHGLGHIARFCPAETVCRDCGRRHPTTESCDEEPFCAACCVPGHLSLNSACPSRLLQSKPATPRIPPEKRNVTWAEVSGPLPPKPVPSLPPEILQIMNDMRQENKRLHEENKRLHAQMEQVLAHLKVMGVPTPAPDVNNAKQPTPGAGSQSRVHSRSRSRGKKKHSKLSVAPHNLETGPYNPFIRRALQVYERA</sequence>
<dbReference type="Proteomes" id="UP000805193">
    <property type="component" value="Unassembled WGS sequence"/>
</dbReference>
<evidence type="ECO:0000313" key="1">
    <source>
        <dbReference type="EMBL" id="KAG0427137.1"/>
    </source>
</evidence>
<proteinExistence type="predicted"/>